<name>A0A0L8FLT8_OCTBM</name>
<evidence type="ECO:0000313" key="2">
    <source>
        <dbReference type="EMBL" id="KOF65644.1"/>
    </source>
</evidence>
<dbReference type="EMBL" id="KQ429075">
    <property type="protein sequence ID" value="KOF65644.1"/>
    <property type="molecule type" value="Genomic_DNA"/>
</dbReference>
<evidence type="ECO:0000256" key="1">
    <source>
        <dbReference type="SAM" id="MobiDB-lite"/>
    </source>
</evidence>
<protein>
    <submittedName>
        <fullName evidence="2">Uncharacterized protein</fullName>
    </submittedName>
</protein>
<feature type="compositionally biased region" description="Basic and acidic residues" evidence="1">
    <location>
        <begin position="1"/>
        <end position="32"/>
    </location>
</feature>
<feature type="region of interest" description="Disordered" evidence="1">
    <location>
        <begin position="1"/>
        <end position="51"/>
    </location>
</feature>
<dbReference type="AlphaFoldDB" id="A0A0L8FLT8"/>
<proteinExistence type="predicted"/>
<accession>A0A0L8FLT8</accession>
<sequence length="51" mass="5821">MNSELRAKMTERSHANEDKPELFHSPAERNGEVTKNAELGTSQHQEMLCTH</sequence>
<organism evidence="2">
    <name type="scientific">Octopus bimaculoides</name>
    <name type="common">California two-spotted octopus</name>
    <dbReference type="NCBI Taxonomy" id="37653"/>
    <lineage>
        <taxon>Eukaryota</taxon>
        <taxon>Metazoa</taxon>
        <taxon>Spiralia</taxon>
        <taxon>Lophotrochozoa</taxon>
        <taxon>Mollusca</taxon>
        <taxon>Cephalopoda</taxon>
        <taxon>Coleoidea</taxon>
        <taxon>Octopodiformes</taxon>
        <taxon>Octopoda</taxon>
        <taxon>Incirrata</taxon>
        <taxon>Octopodidae</taxon>
        <taxon>Octopus</taxon>
    </lineage>
</organism>
<gene>
    <name evidence="2" type="ORF">OCBIM_22014797mg</name>
</gene>
<reference evidence="2" key="1">
    <citation type="submission" date="2015-07" db="EMBL/GenBank/DDBJ databases">
        <title>MeaNS - Measles Nucleotide Surveillance Program.</title>
        <authorList>
            <person name="Tran T."/>
            <person name="Druce J."/>
        </authorList>
    </citation>
    <scope>NUCLEOTIDE SEQUENCE</scope>
    <source>
        <strain evidence="2">UCB-OBI-ISO-001</strain>
        <tissue evidence="2">Gonad</tissue>
    </source>
</reference>